<evidence type="ECO:0000313" key="4">
    <source>
        <dbReference type="EMBL" id="MFC3607911.1"/>
    </source>
</evidence>
<keyword evidence="5" id="KW-1185">Reference proteome</keyword>
<keyword evidence="1" id="KW-0285">Flavoprotein</keyword>
<dbReference type="InterPro" id="IPR023753">
    <property type="entry name" value="FAD/NAD-binding_dom"/>
</dbReference>
<dbReference type="RefSeq" id="WP_386363935.1">
    <property type="nucleotide sequence ID" value="NZ_JBHRXZ010000018.1"/>
</dbReference>
<dbReference type="InterPro" id="IPR036188">
    <property type="entry name" value="FAD/NAD-bd_sf"/>
</dbReference>
<evidence type="ECO:0000256" key="1">
    <source>
        <dbReference type="ARBA" id="ARBA00022630"/>
    </source>
</evidence>
<evidence type="ECO:0000313" key="5">
    <source>
        <dbReference type="Proteomes" id="UP001595630"/>
    </source>
</evidence>
<dbReference type="Pfam" id="PF07992">
    <property type="entry name" value="Pyr_redox_2"/>
    <property type="match status" value="1"/>
</dbReference>
<dbReference type="PRINTS" id="PR00469">
    <property type="entry name" value="PNDRDTASEII"/>
</dbReference>
<evidence type="ECO:0000256" key="2">
    <source>
        <dbReference type="ARBA" id="ARBA00023002"/>
    </source>
</evidence>
<dbReference type="Proteomes" id="UP001595630">
    <property type="component" value="Unassembled WGS sequence"/>
</dbReference>
<protein>
    <submittedName>
        <fullName evidence="4">NAD(P)/FAD-dependent oxidoreductase</fullName>
    </submittedName>
</protein>
<keyword evidence="2" id="KW-0560">Oxidoreductase</keyword>
<sequence>MCAATLTAPGRDEPPCADVDCLIVGAGPAGLTAAIYLARFHRRCLVVDAGHSRASWIPTSHNYPGFPPGISGDQLLLRLRQQAERYGATLASGRVTDIEPHPQGFLVSYEGLRCIARRVILATGVEDTLPPMQDAEAAIAAGALRLCAVCDGYEVSGHEVAVYGEAATAIGHAQFLRTFTDRVTVIAKPGPPPSADARALLAHFGIGFIDVEIDTLSYRPGEGIEVLTRDGTRRSFEVLYPSLGCRTRSDLALRLGAECDDCGALKVDDHLYTGVEGLFAIGDVVSGLNQISVAVGQGAQAATAVHNGLEANPWRRG</sequence>
<name>A0ABV7T8G9_9GAMM</name>
<dbReference type="PANTHER" id="PTHR48105">
    <property type="entry name" value="THIOREDOXIN REDUCTASE 1-RELATED-RELATED"/>
    <property type="match status" value="1"/>
</dbReference>
<feature type="domain" description="FAD/NAD(P)-binding" evidence="3">
    <location>
        <begin position="20"/>
        <end position="298"/>
    </location>
</feature>
<dbReference type="EMBL" id="JBHRXZ010000018">
    <property type="protein sequence ID" value="MFC3607911.1"/>
    <property type="molecule type" value="Genomic_DNA"/>
</dbReference>
<evidence type="ECO:0000259" key="3">
    <source>
        <dbReference type="Pfam" id="PF07992"/>
    </source>
</evidence>
<gene>
    <name evidence="4" type="ORF">ACFOMF_09000</name>
</gene>
<comment type="caution">
    <text evidence="4">The sequence shown here is derived from an EMBL/GenBank/DDBJ whole genome shotgun (WGS) entry which is preliminary data.</text>
</comment>
<accession>A0ABV7T8G9</accession>
<dbReference type="Gene3D" id="3.50.50.60">
    <property type="entry name" value="FAD/NAD(P)-binding domain"/>
    <property type="match status" value="2"/>
</dbReference>
<dbReference type="SUPFAM" id="SSF51905">
    <property type="entry name" value="FAD/NAD(P)-binding domain"/>
    <property type="match status" value="1"/>
</dbReference>
<dbReference type="InterPro" id="IPR050097">
    <property type="entry name" value="Ferredoxin-NADP_redctase_2"/>
</dbReference>
<proteinExistence type="predicted"/>
<organism evidence="4 5">
    <name type="scientific">Stutzerimonas tarimensis</name>
    <dbReference type="NCBI Taxonomy" id="1507735"/>
    <lineage>
        <taxon>Bacteria</taxon>
        <taxon>Pseudomonadati</taxon>
        <taxon>Pseudomonadota</taxon>
        <taxon>Gammaproteobacteria</taxon>
        <taxon>Pseudomonadales</taxon>
        <taxon>Pseudomonadaceae</taxon>
        <taxon>Stutzerimonas</taxon>
    </lineage>
</organism>
<dbReference type="PRINTS" id="PR00368">
    <property type="entry name" value="FADPNR"/>
</dbReference>
<reference evidence="5" key="1">
    <citation type="journal article" date="2019" name="Int. J. Syst. Evol. Microbiol.">
        <title>The Global Catalogue of Microorganisms (GCM) 10K type strain sequencing project: providing services to taxonomists for standard genome sequencing and annotation.</title>
        <authorList>
            <consortium name="The Broad Institute Genomics Platform"/>
            <consortium name="The Broad Institute Genome Sequencing Center for Infectious Disease"/>
            <person name="Wu L."/>
            <person name="Ma J."/>
        </authorList>
    </citation>
    <scope>NUCLEOTIDE SEQUENCE [LARGE SCALE GENOMIC DNA]</scope>
    <source>
        <strain evidence="5">KCTC 42447</strain>
    </source>
</reference>